<evidence type="ECO:0000256" key="6">
    <source>
        <dbReference type="PIRSR" id="PIRSR604254-1"/>
    </source>
</evidence>
<keyword evidence="4 7" id="KW-1133">Transmembrane helix</keyword>
<feature type="transmembrane region" description="Helical" evidence="7">
    <location>
        <begin position="212"/>
        <end position="232"/>
    </location>
</feature>
<dbReference type="VEuPathDB" id="TrichDB:TVAG_026070"/>
<evidence type="ECO:0000256" key="7">
    <source>
        <dbReference type="SAM" id="Phobius"/>
    </source>
</evidence>
<name>A2DZ10_TRIV3</name>
<reference evidence="8" key="1">
    <citation type="submission" date="2006-10" db="EMBL/GenBank/DDBJ databases">
        <authorList>
            <person name="Amadeo P."/>
            <person name="Zhao Q."/>
            <person name="Wortman J."/>
            <person name="Fraser-Liggett C."/>
            <person name="Carlton J."/>
        </authorList>
    </citation>
    <scope>NUCLEOTIDE SEQUENCE</scope>
    <source>
        <strain evidence="8">G3</strain>
    </source>
</reference>
<evidence type="ECO:0000256" key="5">
    <source>
        <dbReference type="ARBA" id="ARBA00023136"/>
    </source>
</evidence>
<evidence type="ECO:0000313" key="9">
    <source>
        <dbReference type="Proteomes" id="UP000001542"/>
    </source>
</evidence>
<dbReference type="KEGG" id="tva:4772272"/>
<dbReference type="OrthoDB" id="529367at2759"/>
<feature type="transmembrane region" description="Helical" evidence="7">
    <location>
        <begin position="178"/>
        <end position="200"/>
    </location>
</feature>
<evidence type="ECO:0000256" key="3">
    <source>
        <dbReference type="ARBA" id="ARBA00022692"/>
    </source>
</evidence>
<dbReference type="InterPro" id="IPR004254">
    <property type="entry name" value="AdipoR/HlyIII-related"/>
</dbReference>
<keyword evidence="9" id="KW-1185">Reference proteome</keyword>
<feature type="binding site" evidence="6">
    <location>
        <position position="255"/>
    </location>
    <ligand>
        <name>Zn(2+)</name>
        <dbReference type="ChEBI" id="CHEBI:29105"/>
    </ligand>
</feature>
<accession>A2DZ10</accession>
<dbReference type="InParanoid" id="A2DZ10"/>
<keyword evidence="5 7" id="KW-0472">Membrane</keyword>
<feature type="transmembrane region" description="Helical" evidence="7">
    <location>
        <begin position="252"/>
        <end position="272"/>
    </location>
</feature>
<dbReference type="GO" id="GO:0046872">
    <property type="term" value="F:metal ion binding"/>
    <property type="evidence" value="ECO:0007669"/>
    <property type="project" value="UniProtKB-KW"/>
</dbReference>
<sequence length="273" mass="31900">MNRGKYRYHPEKFDTDDPVLQKEWEDLKDVLCDNEYMTRYKIMIGQPINLKTIWNIWSTPSTDLSNIWSHFIAGIFFIVRGCFFPGRFLALHLITAYTYITSSMYHTFRNYNRKLYDIMLNFDVSGIAIQIFSYDFVDTIAFFHNRRNDLMYIYIAVFSVLAILIIGSVPIILKRKLYTLRTVSFSICALTCFPLFVHGIKIYGWNSKSKRMLILRIITIALEGVGIFFRASKLPERCAQGGVFQWCFHSHFWFHLAASVGSFVGCLSTEAMR</sequence>
<evidence type="ECO:0000313" key="8">
    <source>
        <dbReference type="EMBL" id="EAY14286.1"/>
    </source>
</evidence>
<evidence type="ECO:0000256" key="4">
    <source>
        <dbReference type="ARBA" id="ARBA00022989"/>
    </source>
</evidence>
<dbReference type="PANTHER" id="PTHR20855">
    <property type="entry name" value="ADIPOR/PROGESTIN RECEPTOR-RELATED"/>
    <property type="match status" value="1"/>
</dbReference>
<dbReference type="AlphaFoldDB" id="A2DZ10"/>
<comment type="subcellular location">
    <subcellularLocation>
        <location evidence="1">Membrane</location>
        <topology evidence="1">Multi-pass membrane protein</topology>
    </subcellularLocation>
</comment>
<dbReference type="RefSeq" id="XP_001326509.1">
    <property type="nucleotide sequence ID" value="XM_001326474.1"/>
</dbReference>
<feature type="transmembrane region" description="Helical" evidence="7">
    <location>
        <begin position="118"/>
        <end position="137"/>
    </location>
</feature>
<feature type="transmembrane region" description="Helical" evidence="7">
    <location>
        <begin position="88"/>
        <end position="106"/>
    </location>
</feature>
<feature type="binding site" evidence="6">
    <location>
        <position position="251"/>
    </location>
    <ligand>
        <name>Zn(2+)</name>
        <dbReference type="ChEBI" id="CHEBI:29105"/>
    </ligand>
</feature>
<reference evidence="8" key="2">
    <citation type="journal article" date="2007" name="Science">
        <title>Draft genome sequence of the sexually transmitted pathogen Trichomonas vaginalis.</title>
        <authorList>
            <person name="Carlton J.M."/>
            <person name="Hirt R.P."/>
            <person name="Silva J.C."/>
            <person name="Delcher A.L."/>
            <person name="Schatz M."/>
            <person name="Zhao Q."/>
            <person name="Wortman J.R."/>
            <person name="Bidwell S.L."/>
            <person name="Alsmark U.C.M."/>
            <person name="Besteiro S."/>
            <person name="Sicheritz-Ponten T."/>
            <person name="Noel C.J."/>
            <person name="Dacks J.B."/>
            <person name="Foster P.G."/>
            <person name="Simillion C."/>
            <person name="Van de Peer Y."/>
            <person name="Miranda-Saavedra D."/>
            <person name="Barton G.J."/>
            <person name="Westrop G.D."/>
            <person name="Mueller S."/>
            <person name="Dessi D."/>
            <person name="Fiori P.L."/>
            <person name="Ren Q."/>
            <person name="Paulsen I."/>
            <person name="Zhang H."/>
            <person name="Bastida-Corcuera F.D."/>
            <person name="Simoes-Barbosa A."/>
            <person name="Brown M.T."/>
            <person name="Hayes R.D."/>
            <person name="Mukherjee M."/>
            <person name="Okumura C.Y."/>
            <person name="Schneider R."/>
            <person name="Smith A.J."/>
            <person name="Vanacova S."/>
            <person name="Villalvazo M."/>
            <person name="Haas B.J."/>
            <person name="Pertea M."/>
            <person name="Feldblyum T.V."/>
            <person name="Utterback T.R."/>
            <person name="Shu C.L."/>
            <person name="Osoegawa K."/>
            <person name="de Jong P.J."/>
            <person name="Hrdy I."/>
            <person name="Horvathova L."/>
            <person name="Zubacova Z."/>
            <person name="Dolezal P."/>
            <person name="Malik S.B."/>
            <person name="Logsdon J.M. Jr."/>
            <person name="Henze K."/>
            <person name="Gupta A."/>
            <person name="Wang C.C."/>
            <person name="Dunne R.L."/>
            <person name="Upcroft J.A."/>
            <person name="Upcroft P."/>
            <person name="White O."/>
            <person name="Salzberg S.L."/>
            <person name="Tang P."/>
            <person name="Chiu C.-H."/>
            <person name="Lee Y.-S."/>
            <person name="Embley T.M."/>
            <person name="Coombs G.H."/>
            <person name="Mottram J.C."/>
            <person name="Tachezy J."/>
            <person name="Fraser-Liggett C.M."/>
            <person name="Johnson P.J."/>
        </authorList>
    </citation>
    <scope>NUCLEOTIDE SEQUENCE [LARGE SCALE GENOMIC DNA]</scope>
    <source>
        <strain evidence="8">G3</strain>
    </source>
</reference>
<dbReference type="Pfam" id="PF03006">
    <property type="entry name" value="HlyIII"/>
    <property type="match status" value="1"/>
</dbReference>
<keyword evidence="6" id="KW-0862">Zinc</keyword>
<comment type="similarity">
    <text evidence="2">Belongs to the ADIPOR family.</text>
</comment>
<evidence type="ECO:0008006" key="10">
    <source>
        <dbReference type="Google" id="ProtNLM"/>
    </source>
</evidence>
<dbReference type="PANTHER" id="PTHR20855:SF52">
    <property type="entry name" value="ADIPONECTIN RECEPTOR PROTEIN"/>
    <property type="match status" value="1"/>
</dbReference>
<organism evidence="8 9">
    <name type="scientific">Trichomonas vaginalis (strain ATCC PRA-98 / G3)</name>
    <dbReference type="NCBI Taxonomy" id="412133"/>
    <lineage>
        <taxon>Eukaryota</taxon>
        <taxon>Metamonada</taxon>
        <taxon>Parabasalia</taxon>
        <taxon>Trichomonadida</taxon>
        <taxon>Trichomonadidae</taxon>
        <taxon>Trichomonas</taxon>
    </lineage>
</organism>
<gene>
    <name evidence="8" type="ORF">TVAG_026070</name>
</gene>
<dbReference type="STRING" id="5722.A2DZ10"/>
<evidence type="ECO:0000256" key="2">
    <source>
        <dbReference type="ARBA" id="ARBA00007018"/>
    </source>
</evidence>
<proteinExistence type="inferred from homology"/>
<dbReference type="GO" id="GO:0016020">
    <property type="term" value="C:membrane"/>
    <property type="evidence" value="ECO:0007669"/>
    <property type="project" value="UniProtKB-SubCell"/>
</dbReference>
<dbReference type="EMBL" id="DS113272">
    <property type="protein sequence ID" value="EAY14286.1"/>
    <property type="molecule type" value="Genomic_DNA"/>
</dbReference>
<keyword evidence="3 7" id="KW-0812">Transmembrane</keyword>
<feature type="transmembrane region" description="Helical" evidence="7">
    <location>
        <begin position="149"/>
        <end position="172"/>
    </location>
</feature>
<dbReference type="GO" id="GO:0038023">
    <property type="term" value="F:signaling receptor activity"/>
    <property type="evidence" value="ECO:0000318"/>
    <property type="project" value="GO_Central"/>
</dbReference>
<evidence type="ECO:0000256" key="1">
    <source>
        <dbReference type="ARBA" id="ARBA00004141"/>
    </source>
</evidence>
<dbReference type="SMR" id="A2DZ10"/>
<protein>
    <recommendedName>
        <fullName evidence="10">Haemolysin-III related family protein</fullName>
    </recommendedName>
</protein>
<feature type="binding site" evidence="6">
    <location>
        <position position="106"/>
    </location>
    <ligand>
        <name>Zn(2+)</name>
        <dbReference type="ChEBI" id="CHEBI:29105"/>
    </ligand>
</feature>
<dbReference type="VEuPathDB" id="TrichDB:TVAGG3_0504330"/>
<keyword evidence="6" id="KW-0479">Metal-binding</keyword>
<dbReference type="Proteomes" id="UP000001542">
    <property type="component" value="Unassembled WGS sequence"/>
</dbReference>